<dbReference type="SUPFAM" id="SSF46955">
    <property type="entry name" value="Putative DNA-binding domain"/>
    <property type="match status" value="1"/>
</dbReference>
<evidence type="ECO:0000313" key="3">
    <source>
        <dbReference type="EMBL" id="AWL03026.1"/>
    </source>
</evidence>
<keyword evidence="4" id="KW-1185">Reference proteome</keyword>
<protein>
    <submittedName>
        <fullName evidence="3">Cd(II)/Pb(II)-responsive transcriptional regulator</fullName>
    </submittedName>
</protein>
<dbReference type="GO" id="GO:0003700">
    <property type="term" value="F:DNA-binding transcription factor activity"/>
    <property type="evidence" value="ECO:0007669"/>
    <property type="project" value="InterPro"/>
</dbReference>
<keyword evidence="1" id="KW-0238">DNA-binding</keyword>
<dbReference type="PANTHER" id="PTHR30204:SF92">
    <property type="entry name" value="HTH-TYPE TRANSCRIPTIONAL REGULATOR ZNTR"/>
    <property type="match status" value="1"/>
</dbReference>
<dbReference type="PANTHER" id="PTHR30204">
    <property type="entry name" value="REDOX-CYCLING DRUG-SENSING TRANSCRIPTIONAL ACTIVATOR SOXR"/>
    <property type="match status" value="1"/>
</dbReference>
<dbReference type="GO" id="GO:0046872">
    <property type="term" value="F:metal ion binding"/>
    <property type="evidence" value="ECO:0007669"/>
    <property type="project" value="InterPro"/>
</dbReference>
<dbReference type="Gene3D" id="1.10.1660.10">
    <property type="match status" value="1"/>
</dbReference>
<dbReference type="Pfam" id="PF13411">
    <property type="entry name" value="MerR_1"/>
    <property type="match status" value="1"/>
</dbReference>
<dbReference type="OrthoDB" id="9808480at2"/>
<dbReference type="AlphaFoldDB" id="A0A2S2DDV5"/>
<dbReference type="SMART" id="SM00422">
    <property type="entry name" value="HTH_MERR"/>
    <property type="match status" value="1"/>
</dbReference>
<dbReference type="GO" id="GO:0045893">
    <property type="term" value="P:positive regulation of DNA-templated transcription"/>
    <property type="evidence" value="ECO:0007669"/>
    <property type="project" value="InterPro"/>
</dbReference>
<dbReference type="InterPro" id="IPR000551">
    <property type="entry name" value="MerR-type_HTH_dom"/>
</dbReference>
<reference evidence="3 4" key="1">
    <citation type="submission" date="2018-05" db="EMBL/GenBank/DDBJ databases">
        <title>Complete genome sequence of Massilia oculi sp. nov. CCUG 43427T (=DSM 26321T), the type strain of M. oculi, and comparison with genome sequences of other Massilia strains.</title>
        <authorList>
            <person name="Zhu B."/>
        </authorList>
    </citation>
    <scope>NUCLEOTIDE SEQUENCE [LARGE SCALE GENOMIC DNA]</scope>
    <source>
        <strain evidence="3 4">CCUG 43427</strain>
    </source>
</reference>
<dbReference type="PROSITE" id="PS50937">
    <property type="entry name" value="HTH_MERR_2"/>
    <property type="match status" value="1"/>
</dbReference>
<evidence type="ECO:0000313" key="4">
    <source>
        <dbReference type="Proteomes" id="UP000245820"/>
    </source>
</evidence>
<proteinExistence type="predicted"/>
<evidence type="ECO:0000256" key="1">
    <source>
        <dbReference type="ARBA" id="ARBA00023125"/>
    </source>
</evidence>
<evidence type="ECO:0000259" key="2">
    <source>
        <dbReference type="PROSITE" id="PS50937"/>
    </source>
</evidence>
<organism evidence="3 4">
    <name type="scientific">Massilia oculi</name>
    <dbReference type="NCBI Taxonomy" id="945844"/>
    <lineage>
        <taxon>Bacteria</taxon>
        <taxon>Pseudomonadati</taxon>
        <taxon>Pseudomonadota</taxon>
        <taxon>Betaproteobacteria</taxon>
        <taxon>Burkholderiales</taxon>
        <taxon>Oxalobacteraceae</taxon>
        <taxon>Telluria group</taxon>
        <taxon>Massilia</taxon>
    </lineage>
</organism>
<dbReference type="InterPro" id="IPR009061">
    <property type="entry name" value="DNA-bd_dom_put_sf"/>
</dbReference>
<dbReference type="KEGG" id="mtim:DIR46_00135"/>
<accession>A0A2S2DDV5</accession>
<dbReference type="Proteomes" id="UP000245820">
    <property type="component" value="Chromosome"/>
</dbReference>
<feature type="domain" description="HTH merR-type" evidence="2">
    <location>
        <begin position="1"/>
        <end position="72"/>
    </location>
</feature>
<name>A0A2S2DDV5_9BURK</name>
<gene>
    <name evidence="3" type="primary">cadR</name>
    <name evidence="3" type="ORF">DIR46_00135</name>
</gene>
<dbReference type="EMBL" id="CP029343">
    <property type="protein sequence ID" value="AWL03026.1"/>
    <property type="molecule type" value="Genomic_DNA"/>
</dbReference>
<dbReference type="GO" id="GO:0003677">
    <property type="term" value="F:DNA binding"/>
    <property type="evidence" value="ECO:0007669"/>
    <property type="project" value="UniProtKB-KW"/>
</dbReference>
<dbReference type="CDD" id="cd04784">
    <property type="entry name" value="HTH_CadR-PbrR"/>
    <property type="match status" value="1"/>
</dbReference>
<dbReference type="InterPro" id="IPR011791">
    <property type="entry name" value="CadR-PbrR"/>
</dbReference>
<sequence>MFFMKIGELANRSDCPVETIRYYERVSLLPPPERLPNNYRAYTERHAERLLFIRHCRALDMTLDEIRLLLDFRDHPEQDCIGVNALLDKHIGHVVERIAALSALEAQLRELRSQCPATDSTSTCKILQALGADPCASLSPAAPKD</sequence>
<dbReference type="NCBIfam" id="TIGR02047">
    <property type="entry name" value="CadR-PbrR"/>
    <property type="match status" value="1"/>
</dbReference>
<dbReference type="PRINTS" id="PR00040">
    <property type="entry name" value="HTHMERR"/>
</dbReference>
<dbReference type="InterPro" id="IPR047057">
    <property type="entry name" value="MerR_fam"/>
</dbReference>